<dbReference type="Proteomes" id="UP000009131">
    <property type="component" value="Unassembled WGS sequence"/>
</dbReference>
<evidence type="ECO:0000313" key="4">
    <source>
        <dbReference type="EMBL" id="GAB00071.1"/>
    </source>
</evidence>
<feature type="compositionally biased region" description="Low complexity" evidence="3">
    <location>
        <begin position="155"/>
        <end position="166"/>
    </location>
</feature>
<keyword evidence="2" id="KW-0677">Repeat</keyword>
<evidence type="ECO:0000256" key="2">
    <source>
        <dbReference type="ARBA" id="ARBA00022737"/>
    </source>
</evidence>
<dbReference type="GO" id="GO:0045013">
    <property type="term" value="P:carbon catabolite repression of transcription"/>
    <property type="evidence" value="ECO:0007669"/>
    <property type="project" value="TreeGrafter"/>
</dbReference>
<feature type="compositionally biased region" description="Low complexity" evidence="3">
    <location>
        <begin position="33"/>
        <end position="53"/>
    </location>
</feature>
<keyword evidence="1" id="KW-0853">WD repeat</keyword>
<dbReference type="InterPro" id="IPR036322">
    <property type="entry name" value="WD40_repeat_dom_sf"/>
</dbReference>
<dbReference type="OrthoDB" id="3367at2759"/>
<sequence>MNEQVTCSSFETPEGIYRLVRDSLGILPVHTSQQDALASSAATSSQGSSKESSLGFGLFGNRDRDRDASQNVSQANHDSLHQHTGQPTTGTAATSMSPGLMLTSLPPTPASQAQSAGSASQQGAGHPAAASYAVHTRLSILTIRFSSAGKDEAKPSSPLPMTSSSTVQQGTFRRLGTGRRQADRDLPQSRNGLSPLSQPLPLPVPGSPGGSSASSAHSISASASPELPVVSAASRDPAASQAGLSPLMTSVASDHVAIDHLAAPGLPRQSSHSSIPSPTAKRRTFGFSSLPSIQGGNAFGTSGQNSATATGQPSAKPRNAFRGSGSSFIRAVEGVPLASSTIKNLATSEIARSTARAHLVPPASILGFWNRDKTVHCGELSASQSHASRLSLAKLTFSATPTCISASIYTASIDRIDVLVGFASGDILWFDLICGRYTRLNKLGCLIPSPVTALTWSPTSDLVFYSAHADGNVLVWDREKDDPPGSSAGGAAGILTGLASAPSTAGNYGPNLNAPVPTTGLQEMAQAISPISWVRTTSAPSARPRQQTPTDPASPRSASQGSGIAAQLALEVPLADDLIVSRPPTKTRINPISHWKVSRKGLTDLAFSPDTSHLAITSEDGALRIVDADSERLIETYVSYFGAYLCATWSPNGRYLLTGSQDDLVTIYAPFDLRASGLVARCQGHGSFVTGAAFDPWRSDDRTSRVASVGEDNNLIMWDFSTAALQRPRAAQYRMSAAESSLSLVRRRTLESNANLASDLGPALWHSAPRMNEVAILQPVSSVSISTDLLSSVFFTPESVICAAKGGQILIYDRP</sequence>
<dbReference type="PANTHER" id="PTHR14107:SF16">
    <property type="entry name" value="AT02583P"/>
    <property type="match status" value="1"/>
</dbReference>
<organism evidence="4 5">
    <name type="scientific">Mixia osmundae (strain CBS 9802 / IAM 14324 / JCM 22182 / KY 12970)</name>
    <dbReference type="NCBI Taxonomy" id="764103"/>
    <lineage>
        <taxon>Eukaryota</taxon>
        <taxon>Fungi</taxon>
        <taxon>Dikarya</taxon>
        <taxon>Basidiomycota</taxon>
        <taxon>Pucciniomycotina</taxon>
        <taxon>Mixiomycetes</taxon>
        <taxon>Mixiales</taxon>
        <taxon>Mixiaceae</taxon>
        <taxon>Mixia</taxon>
    </lineage>
</organism>
<keyword evidence="5" id="KW-1185">Reference proteome</keyword>
<dbReference type="STRING" id="764103.G7EB60"/>
<reference evidence="4 5" key="2">
    <citation type="journal article" date="2012" name="Open Biol.">
        <title>Characteristics of nucleosomes and linker DNA regions on the genome of the basidiomycete Mixia osmundae revealed by mono- and dinucleosome mapping.</title>
        <authorList>
            <person name="Nishida H."/>
            <person name="Kondo S."/>
            <person name="Matsumoto T."/>
            <person name="Suzuki Y."/>
            <person name="Yoshikawa H."/>
            <person name="Taylor T.D."/>
            <person name="Sugiyama J."/>
        </authorList>
    </citation>
    <scope>NUCLEOTIDE SEQUENCE [LARGE SCALE GENOMIC DNA]</scope>
    <source>
        <strain evidence="5">CBS 9802 / IAM 14324 / JCM 22182 / KY 12970</strain>
    </source>
</reference>
<dbReference type="InParanoid" id="G7EB60"/>
<dbReference type="InterPro" id="IPR001680">
    <property type="entry name" value="WD40_rpt"/>
</dbReference>
<evidence type="ECO:0000313" key="5">
    <source>
        <dbReference type="Proteomes" id="UP000009131"/>
    </source>
</evidence>
<feature type="region of interest" description="Disordered" evidence="3">
    <location>
        <begin position="264"/>
        <end position="322"/>
    </location>
</feature>
<dbReference type="InterPro" id="IPR051362">
    <property type="entry name" value="WD_repeat_creC_regulators"/>
</dbReference>
<dbReference type="RefSeq" id="XP_014565122.1">
    <property type="nucleotide sequence ID" value="XM_014709636.1"/>
</dbReference>
<dbReference type="Gene3D" id="2.130.10.10">
    <property type="entry name" value="YVTN repeat-like/Quinoprotein amine dehydrogenase"/>
    <property type="match status" value="1"/>
</dbReference>
<dbReference type="AlphaFoldDB" id="G7EB60"/>
<dbReference type="HOGENOM" id="CLU_346499_0_0_1"/>
<dbReference type="GO" id="GO:0032153">
    <property type="term" value="C:cell division site"/>
    <property type="evidence" value="ECO:0007669"/>
    <property type="project" value="TreeGrafter"/>
</dbReference>
<dbReference type="EMBL" id="BABT02000261">
    <property type="protein sequence ID" value="GAB00071.1"/>
    <property type="molecule type" value="Genomic_DNA"/>
</dbReference>
<dbReference type="Pfam" id="PF00400">
    <property type="entry name" value="WD40"/>
    <property type="match status" value="4"/>
</dbReference>
<feature type="compositionally biased region" description="Polar residues" evidence="3">
    <location>
        <begin position="268"/>
        <end position="277"/>
    </location>
</feature>
<gene>
    <name evidence="4" type="primary">Mo06773</name>
    <name evidence="4" type="ORF">E5Q_06773</name>
</gene>
<dbReference type="eggNOG" id="KOG2394">
    <property type="taxonomic scope" value="Eukaryota"/>
</dbReference>
<feature type="compositionally biased region" description="Polar residues" evidence="3">
    <location>
        <begin position="69"/>
        <end position="97"/>
    </location>
</feature>
<dbReference type="FunCoup" id="G7EB60">
    <property type="interactions" value="70"/>
</dbReference>
<feature type="compositionally biased region" description="Polar residues" evidence="3">
    <location>
        <begin position="286"/>
        <end position="313"/>
    </location>
</feature>
<dbReference type="PANTHER" id="PTHR14107">
    <property type="entry name" value="WD REPEAT PROTEIN"/>
    <property type="match status" value="1"/>
</dbReference>
<dbReference type="SUPFAM" id="SSF50978">
    <property type="entry name" value="WD40 repeat-like"/>
    <property type="match status" value="1"/>
</dbReference>
<dbReference type="GO" id="GO:0005634">
    <property type="term" value="C:nucleus"/>
    <property type="evidence" value="ECO:0007669"/>
    <property type="project" value="TreeGrafter"/>
</dbReference>
<dbReference type="InterPro" id="IPR015943">
    <property type="entry name" value="WD40/YVTN_repeat-like_dom_sf"/>
</dbReference>
<feature type="region of interest" description="Disordered" evidence="3">
    <location>
        <begin position="149"/>
        <end position="220"/>
    </location>
</feature>
<feature type="compositionally biased region" description="Low complexity" evidence="3">
    <location>
        <begin position="110"/>
        <end position="130"/>
    </location>
</feature>
<name>G7EB60_MIXOS</name>
<proteinExistence type="predicted"/>
<feature type="region of interest" description="Disordered" evidence="3">
    <location>
        <begin position="537"/>
        <end position="562"/>
    </location>
</feature>
<dbReference type="SMART" id="SM00320">
    <property type="entry name" value="WD40"/>
    <property type="match status" value="5"/>
</dbReference>
<evidence type="ECO:0000256" key="1">
    <source>
        <dbReference type="ARBA" id="ARBA00022574"/>
    </source>
</evidence>
<comment type="caution">
    <text evidence="4">The sequence shown here is derived from an EMBL/GenBank/DDBJ whole genome shotgun (WGS) entry which is preliminary data.</text>
</comment>
<feature type="compositionally biased region" description="Low complexity" evidence="3">
    <location>
        <begin position="210"/>
        <end position="220"/>
    </location>
</feature>
<feature type="region of interest" description="Disordered" evidence="3">
    <location>
        <begin position="33"/>
        <end position="130"/>
    </location>
</feature>
<protein>
    <submittedName>
        <fullName evidence="4">Uncharacterized protein</fullName>
    </submittedName>
</protein>
<reference evidence="4 5" key="1">
    <citation type="journal article" date="2011" name="J. Gen. Appl. Microbiol.">
        <title>Draft genome sequencing of the enigmatic basidiomycete Mixia osmundae.</title>
        <authorList>
            <person name="Nishida H."/>
            <person name="Nagatsuka Y."/>
            <person name="Sugiyama J."/>
        </authorList>
    </citation>
    <scope>NUCLEOTIDE SEQUENCE [LARGE SCALE GENOMIC DNA]</scope>
    <source>
        <strain evidence="5">CBS 9802 / IAM 14324 / JCM 22182 / KY 12970</strain>
    </source>
</reference>
<accession>G7EB60</accession>
<evidence type="ECO:0000256" key="3">
    <source>
        <dbReference type="SAM" id="MobiDB-lite"/>
    </source>
</evidence>
<dbReference type="GO" id="GO:0051286">
    <property type="term" value="C:cell tip"/>
    <property type="evidence" value="ECO:0007669"/>
    <property type="project" value="TreeGrafter"/>
</dbReference>